<dbReference type="Pfam" id="PF01807">
    <property type="entry name" value="Zn_ribbon_DnaG"/>
    <property type="match status" value="1"/>
</dbReference>
<feature type="region of interest" description="Disordered" evidence="4">
    <location>
        <begin position="380"/>
        <end position="416"/>
    </location>
</feature>
<dbReference type="InterPro" id="IPR037068">
    <property type="entry name" value="DNA_primase_core_N_sf"/>
</dbReference>
<feature type="region of interest" description="Disordered" evidence="4">
    <location>
        <begin position="101"/>
        <end position="131"/>
    </location>
</feature>
<evidence type="ECO:0000256" key="4">
    <source>
        <dbReference type="SAM" id="MobiDB-lite"/>
    </source>
</evidence>
<comment type="caution">
    <text evidence="6">The sequence shown here is derived from an EMBL/GenBank/DDBJ whole genome shotgun (WGS) entry which is preliminary data.</text>
</comment>
<gene>
    <name evidence="6" type="ORF">GHK86_04835</name>
</gene>
<protein>
    <recommendedName>
        <fullName evidence="5">Zinc finger CHC2-type domain-containing protein</fullName>
    </recommendedName>
</protein>
<name>A0ABW9QRS4_9ACTN</name>
<feature type="domain" description="Zinc finger CHC2-type" evidence="5">
    <location>
        <begin position="36"/>
        <end position="94"/>
    </location>
</feature>
<keyword evidence="3" id="KW-0862">Zinc</keyword>
<dbReference type="PANTHER" id="PTHR30313:SF2">
    <property type="entry name" value="DNA PRIMASE"/>
    <property type="match status" value="1"/>
</dbReference>
<keyword evidence="1" id="KW-0479">Metal-binding</keyword>
<evidence type="ECO:0000313" key="7">
    <source>
        <dbReference type="Proteomes" id="UP000437736"/>
    </source>
</evidence>
<sequence>MTGPGPSPIRAACDRHSLADVAARTGIHLPTSSDQINGACPFPSHHHPDRTPSLRLHLDTGRYHCFGCAAHGDVVQWVRDAEGLDVRSAIAHLDRHAPITNTWAGQSPRWPTNGTLSPASWERPDSERSTPDQTRAALAAAWDLFTAPEHHHAGVAYLARRGITIAPLEHSTGRPEVGHTPTGPDTLTRTLLADGFDPDTLVDAGLTLRSPDRLLDAYRHRVLLPVRDPAGAVIALLGRHTGPPGPPKYLNPPRTAVYDKSRDLYQPLPPPSADGHVVIVEGPLDALAIATAALTANLAHRYCPLTQSGRQLSPHQIRQVRHLDRRPVLAFDADPAGQQSTTRIGALLALAGCTPSVARLPPGEDPASWLARRGVHGLDAFGEKAVPADRRRAARPGASPPSPPDLSRPEAAGVGP</sequence>
<feature type="compositionally biased region" description="Polar residues" evidence="4">
    <location>
        <begin position="101"/>
        <end position="118"/>
    </location>
</feature>
<dbReference type="InterPro" id="IPR036977">
    <property type="entry name" value="DNA_primase_Znf_CHC2"/>
</dbReference>
<dbReference type="Pfam" id="PF13155">
    <property type="entry name" value="Toprim_2"/>
    <property type="match status" value="1"/>
</dbReference>
<evidence type="ECO:0000259" key="5">
    <source>
        <dbReference type="SMART" id="SM00400"/>
    </source>
</evidence>
<dbReference type="SMART" id="SM00400">
    <property type="entry name" value="ZnF_CHCC"/>
    <property type="match status" value="1"/>
</dbReference>
<dbReference type="SUPFAM" id="SSF56731">
    <property type="entry name" value="DNA primase core"/>
    <property type="match status" value="1"/>
</dbReference>
<dbReference type="Proteomes" id="UP000437736">
    <property type="component" value="Unassembled WGS sequence"/>
</dbReference>
<dbReference type="Gene3D" id="3.40.1360.10">
    <property type="match status" value="1"/>
</dbReference>
<organism evidence="6 7">
    <name type="scientific">Acidiferrimicrobium australe</name>
    <dbReference type="NCBI Taxonomy" id="2664430"/>
    <lineage>
        <taxon>Bacteria</taxon>
        <taxon>Bacillati</taxon>
        <taxon>Actinomycetota</taxon>
        <taxon>Acidimicrobiia</taxon>
        <taxon>Acidimicrobiales</taxon>
        <taxon>Acidimicrobiaceae</taxon>
        <taxon>Acidiferrimicrobium</taxon>
    </lineage>
</organism>
<evidence type="ECO:0000256" key="3">
    <source>
        <dbReference type="ARBA" id="ARBA00022833"/>
    </source>
</evidence>
<dbReference type="Gene3D" id="3.90.980.10">
    <property type="entry name" value="DNA primase, catalytic core, N-terminal domain"/>
    <property type="match status" value="1"/>
</dbReference>
<evidence type="ECO:0000256" key="2">
    <source>
        <dbReference type="ARBA" id="ARBA00022771"/>
    </source>
</evidence>
<proteinExistence type="predicted"/>
<dbReference type="InterPro" id="IPR050219">
    <property type="entry name" value="DnaG_primase"/>
</dbReference>
<dbReference type="SUPFAM" id="SSF57783">
    <property type="entry name" value="Zinc beta-ribbon"/>
    <property type="match status" value="1"/>
</dbReference>
<evidence type="ECO:0000256" key="1">
    <source>
        <dbReference type="ARBA" id="ARBA00022723"/>
    </source>
</evidence>
<dbReference type="InterPro" id="IPR002694">
    <property type="entry name" value="Znf_CHC2"/>
</dbReference>
<dbReference type="EMBL" id="WJHE01000201">
    <property type="protein sequence ID" value="MST32051.1"/>
    <property type="molecule type" value="Genomic_DNA"/>
</dbReference>
<keyword evidence="7" id="KW-1185">Reference proteome</keyword>
<accession>A0ABW9QRS4</accession>
<dbReference type="InterPro" id="IPR013264">
    <property type="entry name" value="DNAG_N"/>
</dbReference>
<dbReference type="Gene3D" id="3.90.580.10">
    <property type="entry name" value="Zinc finger, CHC2-type domain"/>
    <property type="match status" value="1"/>
</dbReference>
<evidence type="ECO:0000313" key="6">
    <source>
        <dbReference type="EMBL" id="MST32051.1"/>
    </source>
</evidence>
<keyword evidence="2" id="KW-0863">Zinc-finger</keyword>
<dbReference type="Pfam" id="PF08275">
    <property type="entry name" value="DNAG_N"/>
    <property type="match status" value="1"/>
</dbReference>
<reference evidence="6 7" key="1">
    <citation type="submission" date="2019-11" db="EMBL/GenBank/DDBJ databases">
        <title>Acidiferrimicrobium australis gen. nov., sp. nov., an acidophilic and obligately heterotrophic, member of the Actinobacteria that catalyses dissimilatory oxido- reduction of iron isolated from metal-rich acidic water in Chile.</title>
        <authorList>
            <person name="Gonzalez D."/>
            <person name="Huber K."/>
            <person name="Hedrich S."/>
            <person name="Rojas-Villalobos C."/>
            <person name="Quatrini R."/>
            <person name="Dinamarca M.A."/>
            <person name="Schwarz A."/>
            <person name="Canales C."/>
            <person name="Nancucheo I."/>
        </authorList>
    </citation>
    <scope>NUCLEOTIDE SEQUENCE [LARGE SCALE GENOMIC DNA]</scope>
    <source>
        <strain evidence="6 7">USS-CCA1</strain>
    </source>
</reference>
<dbReference type="PANTHER" id="PTHR30313">
    <property type="entry name" value="DNA PRIMASE"/>
    <property type="match status" value="1"/>
</dbReference>